<accession>A0A127PJ90</accession>
<dbReference type="RefSeq" id="WP_061542038.1">
    <property type="nucleotide sequence ID" value="NZ_CP013232.1"/>
</dbReference>
<dbReference type="AlphaFoldDB" id="A0A127PJ90"/>
<evidence type="ECO:0000313" key="2">
    <source>
        <dbReference type="EMBL" id="AMO97817.1"/>
    </source>
</evidence>
<dbReference type="PATRIC" id="fig|158899.10.peg.5171"/>
<reference evidence="2 3" key="1">
    <citation type="submission" date="2015-11" db="EMBL/GenBank/DDBJ databases">
        <title>Exploring the genomic traits of fungus-feeding bacterial genus Collimonas.</title>
        <authorList>
            <person name="Song C."/>
            <person name="Schmidt R."/>
            <person name="de Jager V."/>
            <person name="Krzyzanowska D."/>
            <person name="Jongedijk E."/>
            <person name="Cankar K."/>
            <person name="Beekwilder J."/>
            <person name="van Veen A."/>
            <person name="de Boer W."/>
            <person name="van Veen J.A."/>
            <person name="Garbeva P."/>
        </authorList>
    </citation>
    <scope>NUCLEOTIDE SEQUENCE [LARGE SCALE GENOMIC DNA]</scope>
    <source>
        <strain evidence="2 3">Ter6</strain>
    </source>
</reference>
<name>A0A127PJ90_9BURK</name>
<evidence type="ECO:0000256" key="1">
    <source>
        <dbReference type="SAM" id="MobiDB-lite"/>
    </source>
</evidence>
<feature type="region of interest" description="Disordered" evidence="1">
    <location>
        <begin position="196"/>
        <end position="215"/>
    </location>
</feature>
<sequence length="215" mass="23293">MQKNITQAVPDYTIESQSFHYPLRWETTGQAKHQPVVPGIDFVYNIMNKPGNTDGPSSSHRMGGEKHFDPIEASRIDINKTYDKVSLFAEPAVMIGVGDDGFYAIRSQDGKHTAIKMDGSGEGHSAGNLLHVFHRAAYAGDRQYKVATAADGSSRLSAGKAEKNTVDQLLTKLKGFAQTSSYMVREQALADKFTELGGNPVAPADDMAASGKQKT</sequence>
<proteinExistence type="predicted"/>
<dbReference type="OrthoDB" id="8724685at2"/>
<organism evidence="2">
    <name type="scientific">Collimonas fungivorans</name>
    <dbReference type="NCBI Taxonomy" id="158899"/>
    <lineage>
        <taxon>Bacteria</taxon>
        <taxon>Pseudomonadati</taxon>
        <taxon>Pseudomonadota</taxon>
        <taxon>Betaproteobacteria</taxon>
        <taxon>Burkholderiales</taxon>
        <taxon>Oxalobacteraceae</taxon>
        <taxon>Collimonas</taxon>
    </lineage>
</organism>
<protein>
    <submittedName>
        <fullName evidence="2">Uncharacterized protein</fullName>
    </submittedName>
</protein>
<evidence type="ECO:0000313" key="3">
    <source>
        <dbReference type="Proteomes" id="UP000072421"/>
    </source>
</evidence>
<dbReference type="EMBL" id="CP013232">
    <property type="protein sequence ID" value="AMO97817.1"/>
    <property type="molecule type" value="Genomic_DNA"/>
</dbReference>
<gene>
    <name evidence="2" type="ORF">CFter6_5250</name>
</gene>
<dbReference type="Proteomes" id="UP000072421">
    <property type="component" value="Chromosome"/>
</dbReference>